<feature type="region of interest" description="Disordered" evidence="2">
    <location>
        <begin position="1"/>
        <end position="28"/>
    </location>
</feature>
<evidence type="ECO:0000256" key="2">
    <source>
        <dbReference type="SAM" id="MobiDB-lite"/>
    </source>
</evidence>
<organism evidence="3 4">
    <name type="scientific">Abeliophyllum distichum</name>
    <dbReference type="NCBI Taxonomy" id="126358"/>
    <lineage>
        <taxon>Eukaryota</taxon>
        <taxon>Viridiplantae</taxon>
        <taxon>Streptophyta</taxon>
        <taxon>Embryophyta</taxon>
        <taxon>Tracheophyta</taxon>
        <taxon>Spermatophyta</taxon>
        <taxon>Magnoliopsida</taxon>
        <taxon>eudicotyledons</taxon>
        <taxon>Gunneridae</taxon>
        <taxon>Pentapetalae</taxon>
        <taxon>asterids</taxon>
        <taxon>lamiids</taxon>
        <taxon>Lamiales</taxon>
        <taxon>Oleaceae</taxon>
        <taxon>Forsythieae</taxon>
        <taxon>Abeliophyllum</taxon>
    </lineage>
</organism>
<dbReference type="Proteomes" id="UP001604336">
    <property type="component" value="Unassembled WGS sequence"/>
</dbReference>
<keyword evidence="1" id="KW-0175">Coiled coil</keyword>
<evidence type="ECO:0000313" key="3">
    <source>
        <dbReference type="EMBL" id="KAL2471340.1"/>
    </source>
</evidence>
<gene>
    <name evidence="3" type="ORF">Adt_39476</name>
</gene>
<reference evidence="4" key="1">
    <citation type="submission" date="2024-07" db="EMBL/GenBank/DDBJ databases">
        <title>Two chromosome-level genome assemblies of Korean endemic species Abeliophyllum distichum and Forsythia ovata (Oleaceae).</title>
        <authorList>
            <person name="Jang H."/>
        </authorList>
    </citation>
    <scope>NUCLEOTIDE SEQUENCE [LARGE SCALE GENOMIC DNA]</scope>
</reference>
<accession>A0ABD1Q5E8</accession>
<sequence length="155" mass="17549">MADVMSHGGDGAGDPPQQPSHRLASTCESAPSLKRRGIFRGINLEMVWQANGKVPLPIVERTMQPFRNNAKYFTRLVGNQVRFTVPPCYPSWTEVPEEQRARTSHQFSGDSQNNDPQFAMYEAQLRQIQREIEILKNRIPVEEENGDENEGLKGP</sequence>
<evidence type="ECO:0000313" key="4">
    <source>
        <dbReference type="Proteomes" id="UP001604336"/>
    </source>
</evidence>
<dbReference type="AlphaFoldDB" id="A0ABD1Q5E8"/>
<protein>
    <submittedName>
        <fullName evidence="3">Uncharacterized protein</fullName>
    </submittedName>
</protein>
<comment type="caution">
    <text evidence="3">The sequence shown here is derived from an EMBL/GenBank/DDBJ whole genome shotgun (WGS) entry which is preliminary data.</text>
</comment>
<name>A0ABD1Q5E8_9LAMI</name>
<keyword evidence="4" id="KW-1185">Reference proteome</keyword>
<evidence type="ECO:0000256" key="1">
    <source>
        <dbReference type="SAM" id="Coils"/>
    </source>
</evidence>
<feature type="coiled-coil region" evidence="1">
    <location>
        <begin position="118"/>
        <end position="145"/>
    </location>
</feature>
<proteinExistence type="predicted"/>
<dbReference type="EMBL" id="JBFOLK010000012">
    <property type="protein sequence ID" value="KAL2471340.1"/>
    <property type="molecule type" value="Genomic_DNA"/>
</dbReference>